<comment type="similarity">
    <text evidence="5 18">Belongs to the CDS family.</text>
</comment>
<dbReference type="PANTHER" id="PTHR46382">
    <property type="entry name" value="PHOSPHATIDATE CYTIDYLYLTRANSFERASE"/>
    <property type="match status" value="1"/>
</dbReference>
<dbReference type="PROSITE" id="PS01315">
    <property type="entry name" value="CDS"/>
    <property type="match status" value="1"/>
</dbReference>
<evidence type="ECO:0000256" key="14">
    <source>
        <dbReference type="ARBA" id="ARBA00023098"/>
    </source>
</evidence>
<feature type="transmembrane region" description="Helical" evidence="19">
    <location>
        <begin position="63"/>
        <end position="84"/>
    </location>
</feature>
<evidence type="ECO:0000256" key="16">
    <source>
        <dbReference type="ARBA" id="ARBA00023209"/>
    </source>
</evidence>
<feature type="transmembrane region" description="Helical" evidence="19">
    <location>
        <begin position="285"/>
        <end position="311"/>
    </location>
</feature>
<dbReference type="STRING" id="1336232.GCA_000518825_00241"/>
<dbReference type="Pfam" id="PF01148">
    <property type="entry name" value="CTP_transf_1"/>
    <property type="match status" value="1"/>
</dbReference>
<evidence type="ECO:0000256" key="1">
    <source>
        <dbReference type="ARBA" id="ARBA00001698"/>
    </source>
</evidence>
<evidence type="ECO:0000256" key="11">
    <source>
        <dbReference type="ARBA" id="ARBA00022692"/>
    </source>
</evidence>
<evidence type="ECO:0000256" key="9">
    <source>
        <dbReference type="ARBA" id="ARBA00022516"/>
    </source>
</evidence>
<evidence type="ECO:0000256" key="7">
    <source>
        <dbReference type="ARBA" id="ARBA00019373"/>
    </source>
</evidence>
<evidence type="ECO:0000256" key="4">
    <source>
        <dbReference type="ARBA" id="ARBA00005189"/>
    </source>
</evidence>
<keyword evidence="15 19" id="KW-0472">Membrane</keyword>
<comment type="subcellular location">
    <subcellularLocation>
        <location evidence="2">Cell membrane</location>
        <topology evidence="2">Multi-pass membrane protein</topology>
    </subcellularLocation>
</comment>
<comment type="pathway">
    <text evidence="4">Lipid metabolism.</text>
</comment>
<evidence type="ECO:0000256" key="18">
    <source>
        <dbReference type="RuleBase" id="RU003938"/>
    </source>
</evidence>
<feature type="transmembrane region" description="Helical" evidence="19">
    <location>
        <begin position="244"/>
        <end position="265"/>
    </location>
</feature>
<evidence type="ECO:0000313" key="20">
    <source>
        <dbReference type="EMBL" id="ASZ09042.1"/>
    </source>
</evidence>
<name>A0A249SN57_9MOLU</name>
<keyword evidence="9" id="KW-0444">Lipid biosynthesis</keyword>
<dbReference type="InterPro" id="IPR000374">
    <property type="entry name" value="PC_trans"/>
</dbReference>
<dbReference type="Proteomes" id="UP000232229">
    <property type="component" value="Chromosome"/>
</dbReference>
<keyword evidence="13 19" id="KW-1133">Transmembrane helix</keyword>
<dbReference type="KEGG" id="mchc:CK556_01560"/>
<keyword evidence="8" id="KW-1003">Cell membrane</keyword>
<dbReference type="EC" id="2.7.7.41" evidence="6 18"/>
<keyword evidence="14" id="KW-0443">Lipid metabolism</keyword>
<evidence type="ECO:0000313" key="21">
    <source>
        <dbReference type="Proteomes" id="UP000232229"/>
    </source>
</evidence>
<feature type="transmembrane region" description="Helical" evidence="19">
    <location>
        <begin position="20"/>
        <end position="43"/>
    </location>
</feature>
<evidence type="ECO:0000256" key="5">
    <source>
        <dbReference type="ARBA" id="ARBA00010185"/>
    </source>
</evidence>
<sequence>MTRKNKSSETKGISLKNNNFLIRFSSSIILVALLIVFLSTAILSEEIWVHLKDENTAEIVSKSLGFIMLVVSTIILLFCVYELLNSLKIKNKNFFITIEFLALCLFLAPISSRVNLDQLFIYSYEWIKTSKLSEWYMQIIYIILFMGILFTSGILSNIEKNKLFMICVTSLIMIFGLKGFTYISLSNDYLRQGYDGIKYGYMTAIWIWVIVILTDSFAYIFGVSFGKHKMAPKISPNKSWEGAIGGLASAIAFAITAALLLFYLVPSHSILKVYMFNISENLGNGVVIVMYILIAALLSFIGQLGDLYFSFIKRKNNIKDFSNLIPGHGGVLDRLDSFMFVFLFMYLFTLIN</sequence>
<keyword evidence="12 18" id="KW-0548">Nucleotidyltransferase</keyword>
<dbReference type="GO" id="GO:0005886">
    <property type="term" value="C:plasma membrane"/>
    <property type="evidence" value="ECO:0007669"/>
    <property type="project" value="UniProtKB-SubCell"/>
</dbReference>
<feature type="transmembrane region" description="Helical" evidence="19">
    <location>
        <begin position="135"/>
        <end position="156"/>
    </location>
</feature>
<evidence type="ECO:0000256" key="12">
    <source>
        <dbReference type="ARBA" id="ARBA00022695"/>
    </source>
</evidence>
<evidence type="ECO:0000256" key="10">
    <source>
        <dbReference type="ARBA" id="ARBA00022679"/>
    </source>
</evidence>
<feature type="transmembrane region" description="Helical" evidence="19">
    <location>
        <begin position="163"/>
        <end position="185"/>
    </location>
</feature>
<evidence type="ECO:0000256" key="13">
    <source>
        <dbReference type="ARBA" id="ARBA00022989"/>
    </source>
</evidence>
<protein>
    <recommendedName>
        <fullName evidence="7 18">Phosphatidate cytidylyltransferase</fullName>
        <ecNumber evidence="6 18">2.7.7.41</ecNumber>
    </recommendedName>
</protein>
<evidence type="ECO:0000256" key="6">
    <source>
        <dbReference type="ARBA" id="ARBA00012487"/>
    </source>
</evidence>
<evidence type="ECO:0000256" key="17">
    <source>
        <dbReference type="ARBA" id="ARBA00023264"/>
    </source>
</evidence>
<dbReference type="EMBL" id="CP023173">
    <property type="protein sequence ID" value="ASZ09042.1"/>
    <property type="molecule type" value="Genomic_DNA"/>
</dbReference>
<evidence type="ECO:0000256" key="19">
    <source>
        <dbReference type="SAM" id="Phobius"/>
    </source>
</evidence>
<dbReference type="GO" id="GO:0004605">
    <property type="term" value="F:phosphatidate cytidylyltransferase activity"/>
    <property type="evidence" value="ECO:0007669"/>
    <property type="project" value="UniProtKB-EC"/>
</dbReference>
<feature type="transmembrane region" description="Helical" evidence="19">
    <location>
        <begin position="205"/>
        <end position="223"/>
    </location>
</feature>
<dbReference type="PANTHER" id="PTHR46382:SF1">
    <property type="entry name" value="PHOSPHATIDATE CYTIDYLYLTRANSFERASE"/>
    <property type="match status" value="1"/>
</dbReference>
<evidence type="ECO:0000256" key="15">
    <source>
        <dbReference type="ARBA" id="ARBA00023136"/>
    </source>
</evidence>
<evidence type="ECO:0000256" key="3">
    <source>
        <dbReference type="ARBA" id="ARBA00005119"/>
    </source>
</evidence>
<gene>
    <name evidence="20" type="ORF">CK556_01560</name>
</gene>
<dbReference type="GO" id="GO:0016024">
    <property type="term" value="P:CDP-diacylglycerol biosynthetic process"/>
    <property type="evidence" value="ECO:0007669"/>
    <property type="project" value="UniProtKB-UniPathway"/>
</dbReference>
<organism evidence="20 21">
    <name type="scientific">Mesoplasma chauliocola</name>
    <dbReference type="NCBI Taxonomy" id="216427"/>
    <lineage>
        <taxon>Bacteria</taxon>
        <taxon>Bacillati</taxon>
        <taxon>Mycoplasmatota</taxon>
        <taxon>Mollicutes</taxon>
        <taxon>Entomoplasmatales</taxon>
        <taxon>Entomoplasmataceae</taxon>
        <taxon>Mesoplasma</taxon>
    </lineage>
</organism>
<keyword evidence="21" id="KW-1185">Reference proteome</keyword>
<keyword evidence="11 18" id="KW-0812">Transmembrane</keyword>
<feature type="transmembrane region" description="Helical" evidence="19">
    <location>
        <begin position="96"/>
        <end position="115"/>
    </location>
</feature>
<dbReference type="AlphaFoldDB" id="A0A249SN57"/>
<reference evidence="20 21" key="1">
    <citation type="submission" date="2017-08" db="EMBL/GenBank/DDBJ databases">
        <title>Complete Genome Sequence of Mesoplasma chauliocola.</title>
        <authorList>
            <person name="Knight T.F.Jr."/>
            <person name="Citino T."/>
        </authorList>
    </citation>
    <scope>NUCLEOTIDE SEQUENCE [LARGE SCALE GENOMIC DNA]</scope>
    <source>
        <strain evidence="20 21">CHPA-2</strain>
    </source>
</reference>
<proteinExistence type="inferred from homology"/>
<accession>A0A249SN57</accession>
<evidence type="ECO:0000256" key="8">
    <source>
        <dbReference type="ARBA" id="ARBA00022475"/>
    </source>
</evidence>
<keyword evidence="16" id="KW-0594">Phospholipid biosynthesis</keyword>
<comment type="pathway">
    <text evidence="3 18">Phospholipid metabolism; CDP-diacylglycerol biosynthesis; CDP-diacylglycerol from sn-glycerol 3-phosphate: step 3/3.</text>
</comment>
<evidence type="ECO:0000256" key="2">
    <source>
        <dbReference type="ARBA" id="ARBA00004651"/>
    </source>
</evidence>
<keyword evidence="10 18" id="KW-0808">Transferase</keyword>
<comment type="catalytic activity">
    <reaction evidence="1 18">
        <text>a 1,2-diacyl-sn-glycero-3-phosphate + CTP + H(+) = a CDP-1,2-diacyl-sn-glycerol + diphosphate</text>
        <dbReference type="Rhea" id="RHEA:16229"/>
        <dbReference type="ChEBI" id="CHEBI:15378"/>
        <dbReference type="ChEBI" id="CHEBI:33019"/>
        <dbReference type="ChEBI" id="CHEBI:37563"/>
        <dbReference type="ChEBI" id="CHEBI:58332"/>
        <dbReference type="ChEBI" id="CHEBI:58608"/>
        <dbReference type="EC" id="2.7.7.41"/>
    </reaction>
</comment>
<keyword evidence="17" id="KW-1208">Phospholipid metabolism</keyword>
<dbReference type="RefSeq" id="WP_027875326.1">
    <property type="nucleotide sequence ID" value="NZ_CP023173.1"/>
</dbReference>
<dbReference type="UniPathway" id="UPA00557">
    <property type="reaction ID" value="UER00614"/>
</dbReference>